<sequence length="93" mass="10155">MHLKRVDCNNVTESQMPLNSLPLYDTTSNMWKSLNTSGPTPPTSNKRIIIFGGLDHGTILGDLWILDIATNQWCHGPDQDACDLVTGDKSGDG</sequence>
<keyword evidence="2" id="KW-1185">Reference proteome</keyword>
<evidence type="ECO:0000313" key="1">
    <source>
        <dbReference type="EMBL" id="CAG8596713.1"/>
    </source>
</evidence>
<reference evidence="1 2" key="1">
    <citation type="submission" date="2021-06" db="EMBL/GenBank/DDBJ databases">
        <authorList>
            <person name="Kallberg Y."/>
            <person name="Tangrot J."/>
            <person name="Rosling A."/>
        </authorList>
    </citation>
    <scope>NUCLEOTIDE SEQUENCE [LARGE SCALE GENOMIC DNA]</scope>
    <source>
        <strain evidence="1 2">120-4 pot B 10/14</strain>
    </source>
</reference>
<comment type="caution">
    <text evidence="1">The sequence shown here is derived from an EMBL/GenBank/DDBJ whole genome shotgun (WGS) entry which is preliminary data.</text>
</comment>
<name>A0ABN7UHS5_GIGMA</name>
<proteinExistence type="predicted"/>
<dbReference type="EMBL" id="CAJVQB010003075">
    <property type="protein sequence ID" value="CAG8596713.1"/>
    <property type="molecule type" value="Genomic_DNA"/>
</dbReference>
<dbReference type="SUPFAM" id="SSF117281">
    <property type="entry name" value="Kelch motif"/>
    <property type="match status" value="1"/>
</dbReference>
<organism evidence="1 2">
    <name type="scientific">Gigaspora margarita</name>
    <dbReference type="NCBI Taxonomy" id="4874"/>
    <lineage>
        <taxon>Eukaryota</taxon>
        <taxon>Fungi</taxon>
        <taxon>Fungi incertae sedis</taxon>
        <taxon>Mucoromycota</taxon>
        <taxon>Glomeromycotina</taxon>
        <taxon>Glomeromycetes</taxon>
        <taxon>Diversisporales</taxon>
        <taxon>Gigasporaceae</taxon>
        <taxon>Gigaspora</taxon>
    </lineage>
</organism>
<gene>
    <name evidence="1" type="ORF">GMARGA_LOCUS6676</name>
</gene>
<dbReference type="Proteomes" id="UP000789901">
    <property type="component" value="Unassembled WGS sequence"/>
</dbReference>
<evidence type="ECO:0000313" key="2">
    <source>
        <dbReference type="Proteomes" id="UP000789901"/>
    </source>
</evidence>
<dbReference type="InterPro" id="IPR006652">
    <property type="entry name" value="Kelch_1"/>
</dbReference>
<dbReference type="InterPro" id="IPR015915">
    <property type="entry name" value="Kelch-typ_b-propeller"/>
</dbReference>
<protein>
    <submittedName>
        <fullName evidence="1">40473_t:CDS:1</fullName>
    </submittedName>
</protein>
<dbReference type="Gene3D" id="2.120.10.80">
    <property type="entry name" value="Kelch-type beta propeller"/>
    <property type="match status" value="1"/>
</dbReference>
<dbReference type="Pfam" id="PF01344">
    <property type="entry name" value="Kelch_1"/>
    <property type="match status" value="1"/>
</dbReference>
<accession>A0ABN7UHS5</accession>